<dbReference type="Pfam" id="PF08311">
    <property type="entry name" value="Mad3_BUB1_I"/>
    <property type="match status" value="1"/>
</dbReference>
<keyword evidence="5" id="KW-1185">Reference proteome</keyword>
<feature type="coiled-coil region" evidence="1">
    <location>
        <begin position="388"/>
        <end position="426"/>
    </location>
</feature>
<feature type="domain" description="BUB1 N-terminal" evidence="3">
    <location>
        <begin position="47"/>
        <end position="203"/>
    </location>
</feature>
<keyword evidence="1" id="KW-0175">Coiled coil</keyword>
<reference evidence="4" key="3">
    <citation type="submission" date="2025-09" db="UniProtKB">
        <authorList>
            <consortium name="Ensembl"/>
        </authorList>
    </citation>
    <scope>IDENTIFICATION</scope>
</reference>
<dbReference type="PANTHER" id="PTHR14030">
    <property type="entry name" value="MITOTIC CHECKPOINT SERINE/THREONINE-PROTEIN KINASE BUB1"/>
    <property type="match status" value="1"/>
</dbReference>
<evidence type="ECO:0000313" key="5">
    <source>
        <dbReference type="Proteomes" id="UP000694402"/>
    </source>
</evidence>
<dbReference type="Proteomes" id="UP000694402">
    <property type="component" value="Unassembled WGS sequence"/>
</dbReference>
<dbReference type="Gene3D" id="1.10.510.10">
    <property type="entry name" value="Transferase(Phosphotransferase) domain 1"/>
    <property type="match status" value="1"/>
</dbReference>
<dbReference type="SMART" id="SM00777">
    <property type="entry name" value="Mad3_BUB1_I"/>
    <property type="match status" value="1"/>
</dbReference>
<dbReference type="FunFam" id="1.25.40.430:FF:000003">
    <property type="entry name" value="Checkpoint serine/threonine-protein kinase BUB1"/>
    <property type="match status" value="1"/>
</dbReference>
<dbReference type="InterPro" id="IPR015661">
    <property type="entry name" value="Bub1/Mad3"/>
</dbReference>
<dbReference type="Gene3D" id="1.25.40.430">
    <property type="match status" value="1"/>
</dbReference>
<accession>A0AAZ3P9V3</accession>
<organism evidence="4 5">
    <name type="scientific">Oncorhynchus tshawytscha</name>
    <name type="common">Chinook salmon</name>
    <name type="synonym">Salmo tshawytscha</name>
    <dbReference type="NCBI Taxonomy" id="74940"/>
    <lineage>
        <taxon>Eukaryota</taxon>
        <taxon>Metazoa</taxon>
        <taxon>Chordata</taxon>
        <taxon>Craniata</taxon>
        <taxon>Vertebrata</taxon>
        <taxon>Euteleostomi</taxon>
        <taxon>Actinopterygii</taxon>
        <taxon>Neopterygii</taxon>
        <taxon>Teleostei</taxon>
        <taxon>Protacanthopterygii</taxon>
        <taxon>Salmoniformes</taxon>
        <taxon>Salmonidae</taxon>
        <taxon>Salmoninae</taxon>
        <taxon>Oncorhynchus</taxon>
    </lineage>
</organism>
<dbReference type="PANTHER" id="PTHR14030:SF25">
    <property type="entry name" value="MITOTIC CHECKPOINT SERINE_THREONINE-PROTEIN KINASE BUB1 BETA"/>
    <property type="match status" value="1"/>
</dbReference>
<dbReference type="GO" id="GO:0000776">
    <property type="term" value="C:kinetochore"/>
    <property type="evidence" value="ECO:0007669"/>
    <property type="project" value="UniProtKB-ARBA"/>
</dbReference>
<dbReference type="GO" id="GO:0051754">
    <property type="term" value="P:meiotic sister chromatid cohesion, centromeric"/>
    <property type="evidence" value="ECO:0007669"/>
    <property type="project" value="TreeGrafter"/>
</dbReference>
<dbReference type="GeneTree" id="ENSGT00940000158912"/>
<dbReference type="SUPFAM" id="SSF56112">
    <property type="entry name" value="Protein kinase-like (PK-like)"/>
    <property type="match status" value="1"/>
</dbReference>
<dbReference type="InterPro" id="IPR013212">
    <property type="entry name" value="Mad3/Bub1_I"/>
</dbReference>
<evidence type="ECO:0000313" key="4">
    <source>
        <dbReference type="Ensembl" id="ENSOTSP00005112654.1"/>
    </source>
</evidence>
<dbReference type="PROSITE" id="PS51489">
    <property type="entry name" value="BUB1_N"/>
    <property type="match status" value="1"/>
</dbReference>
<dbReference type="InterPro" id="IPR011009">
    <property type="entry name" value="Kinase-like_dom_sf"/>
</dbReference>
<dbReference type="AlphaFoldDB" id="A0AAZ3P9V3"/>
<dbReference type="GO" id="GO:0007094">
    <property type="term" value="P:mitotic spindle assembly checkpoint signaling"/>
    <property type="evidence" value="ECO:0007669"/>
    <property type="project" value="InterPro"/>
</dbReference>
<proteinExistence type="predicted"/>
<evidence type="ECO:0000256" key="2">
    <source>
        <dbReference type="SAM" id="MobiDB-lite"/>
    </source>
</evidence>
<evidence type="ECO:0000259" key="3">
    <source>
        <dbReference type="PROSITE" id="PS51489"/>
    </source>
</evidence>
<gene>
    <name evidence="4" type="primary">LOC112249909</name>
</gene>
<reference evidence="4" key="2">
    <citation type="submission" date="2025-08" db="UniProtKB">
        <authorList>
            <consortium name="Ensembl"/>
        </authorList>
    </citation>
    <scope>IDENTIFICATION</scope>
</reference>
<dbReference type="GO" id="GO:0005634">
    <property type="term" value="C:nucleus"/>
    <property type="evidence" value="ECO:0007669"/>
    <property type="project" value="TreeGrafter"/>
</dbReference>
<dbReference type="GO" id="GO:0004672">
    <property type="term" value="F:protein kinase activity"/>
    <property type="evidence" value="ECO:0007669"/>
    <property type="project" value="TreeGrafter"/>
</dbReference>
<reference evidence="5" key="1">
    <citation type="journal article" date="2018" name="PLoS ONE">
        <title>Chinook salmon (Oncorhynchus tshawytscha) genome and transcriptome.</title>
        <authorList>
            <person name="Christensen K.A."/>
            <person name="Leong J.S."/>
            <person name="Sakhrani D."/>
            <person name="Biagi C.A."/>
            <person name="Minkley D.R."/>
            <person name="Withler R.E."/>
            <person name="Rondeau E.B."/>
            <person name="Koop B.F."/>
            <person name="Devlin R.H."/>
        </authorList>
    </citation>
    <scope>NUCLEOTIDE SEQUENCE [LARGE SCALE GENOMIC DNA]</scope>
</reference>
<name>A0AAZ3P9V3_ONCTS</name>
<dbReference type="RefSeq" id="XP_024275401.1">
    <property type="nucleotide sequence ID" value="XM_024419633.2"/>
</dbReference>
<protein>
    <recommendedName>
        <fullName evidence="3">BUB1 N-terminal domain-containing protein</fullName>
    </recommendedName>
</protein>
<feature type="region of interest" description="Disordered" evidence="2">
    <location>
        <begin position="335"/>
        <end position="358"/>
    </location>
</feature>
<dbReference type="GeneID" id="112249909"/>
<sequence length="969" mass="107915">MAQVEAERELCLENTQPLREGLAVTGLQLSHQEGSCHAAIQQQRQAFELELRMYTGDDPLDIWDRYLKWTLKTYPQGSKESSLTAMLERAVQLFAHDKKYYDDPRYINLWINLAQNSMEPLEMFSYMQANGIGLTRADLYITWAEEFEKHGNFQKADAIFHEGLECRAQPMDKLQQYHNGFQARVAHQALSATEEEPEPARTSMVDLRPRGRKKAVAPVNRTEAAGHSRRLNLQLPRRSTRNIQKNPILGFNENQADSLQAAQLKLEPWMAPPSSRANENQVMPEQLADVKIPQKSWCSASSVTVPASRLNFQPFVEEGDQTPSVSACKIDPAVNTVLSDRPPPSKEESALEEGGGGGVKEQSMYLKELLLNGAVELSIEELRAEHYFARKRQEIEETIQQQRQAKERLRQQIDEKQRLLQLQQSQQRPQLSQQEVTGTDSMQITECRSGTVLPSSQPNAMAFQIFDEGSQSGSAHGSGNPIPCEKDMCPDDVFLPAGDRGLCFKTPYPFPGGSIPHSERTLSKNFPERTESLNEEVVSGHKNKTLCSSPEDTQDFVKAAKMASSPYHAMGQRAVSPNAGILTKEPSITPQLDSDGRKKLSPIQEASLEAWGSMASGPTSASSVCTNSGGKAVHHLCRLKESHAEPHPEAMDQNSPCIQPVIEDPCSVRVRQQLLDQVDLSSFSNFYSEDGPLPMAEEDGVLILGNDTFATYSKMDYENFSIYAGQGGGDVAIKLESTAVPWDFYIGSQLRERLARDSQAPVHDAGRCFLFQDGCVTVHKASQQSTLREVAEESFEEIVASLAMQTVELVRLMHSCHLIHGALSPDTLVMNRRYDEPMDEIGAAVALDFSCSVDLELQPEVTAAHILPAAQNFITKDLLAPSASPYQVDLLGIAETVHTLLKKRPMRLVKEDSVWTLEEYQEAHPSDRSDAFWSKFFRTVLNPGDRPSVSVLTELLEDMKKSTFACYGA</sequence>
<evidence type="ECO:0000256" key="1">
    <source>
        <dbReference type="SAM" id="Coils"/>
    </source>
</evidence>
<dbReference type="Ensembl" id="ENSOTST00005126135.1">
    <property type="protein sequence ID" value="ENSOTSP00005112654.1"/>
    <property type="gene ID" value="ENSOTSG00005001011.2"/>
</dbReference>